<proteinExistence type="predicted"/>
<keyword evidence="1 2" id="KW-0732">Signal</keyword>
<accession>A0A8K0TD56</accession>
<feature type="chain" id="PRO_5035443428" evidence="2">
    <location>
        <begin position="22"/>
        <end position="364"/>
    </location>
</feature>
<dbReference type="SUPFAM" id="SSF53850">
    <property type="entry name" value="Periplasmic binding protein-like II"/>
    <property type="match status" value="1"/>
</dbReference>
<sequence>MKSVLSLVPAALLLGARSAVADALLKFNSAPEVETRSIDAIHQAALAEGGTVTLWHGGDERDQQDGLKQQFEERFPGMALDIKVDLSKYHDGAFDRQLATGNVTVDSLILQTLQDYPRWAGEGALLNYAPAGFDQVDPAFKDSAAAAWHSVHIISWSIIWNDRKLGNITVNEWEDVLRPEFKNKIVLTYPNDDDAVLFAFDLILQHQGAAWFDALLAHNPRWVRGTATPVSALFGNGTDALTFTSEVGWQPIPGLQFTKPTRGPFVAWAQGAAIPKDAPHPEGAKLLHNWLLSREFQEGRGWSVRQDVALPDGFPWAPLNQVNATNAPAFARWMADRERVGRLKDYFESRIGTPQGLSPLTDDL</sequence>
<gene>
    <name evidence="3" type="ORF">B0T11DRAFT_320215</name>
</gene>
<dbReference type="OrthoDB" id="124329at2759"/>
<keyword evidence="4" id="KW-1185">Reference proteome</keyword>
<organism evidence="3 4">
    <name type="scientific">Plectosphaerella cucumerina</name>
    <dbReference type="NCBI Taxonomy" id="40658"/>
    <lineage>
        <taxon>Eukaryota</taxon>
        <taxon>Fungi</taxon>
        <taxon>Dikarya</taxon>
        <taxon>Ascomycota</taxon>
        <taxon>Pezizomycotina</taxon>
        <taxon>Sordariomycetes</taxon>
        <taxon>Hypocreomycetidae</taxon>
        <taxon>Glomerellales</taxon>
        <taxon>Plectosphaerellaceae</taxon>
        <taxon>Plectosphaerella</taxon>
    </lineage>
</organism>
<dbReference type="PANTHER" id="PTHR30006">
    <property type="entry name" value="THIAMINE-BINDING PERIPLASMIC PROTEIN-RELATED"/>
    <property type="match status" value="1"/>
</dbReference>
<feature type="signal peptide" evidence="2">
    <location>
        <begin position="1"/>
        <end position="21"/>
    </location>
</feature>
<evidence type="ECO:0000313" key="3">
    <source>
        <dbReference type="EMBL" id="KAH7359399.1"/>
    </source>
</evidence>
<comment type="caution">
    <text evidence="3">The sequence shown here is derived from an EMBL/GenBank/DDBJ whole genome shotgun (WGS) entry which is preliminary data.</text>
</comment>
<dbReference type="EMBL" id="JAGPXD010000004">
    <property type="protein sequence ID" value="KAH7359399.1"/>
    <property type="molecule type" value="Genomic_DNA"/>
</dbReference>
<protein>
    <submittedName>
        <fullName evidence="3">ABC transporter</fullName>
    </submittedName>
</protein>
<dbReference type="PANTHER" id="PTHR30006:SF2">
    <property type="entry name" value="ABC TRANSPORTER SUBSTRATE-BINDING PROTEIN"/>
    <property type="match status" value="1"/>
</dbReference>
<evidence type="ECO:0000256" key="2">
    <source>
        <dbReference type="SAM" id="SignalP"/>
    </source>
</evidence>
<name>A0A8K0TD56_9PEZI</name>
<dbReference type="Gene3D" id="3.40.190.10">
    <property type="entry name" value="Periplasmic binding protein-like II"/>
    <property type="match status" value="2"/>
</dbReference>
<reference evidence="3" key="1">
    <citation type="journal article" date="2021" name="Nat. Commun.">
        <title>Genetic determinants of endophytism in the Arabidopsis root mycobiome.</title>
        <authorList>
            <person name="Mesny F."/>
            <person name="Miyauchi S."/>
            <person name="Thiergart T."/>
            <person name="Pickel B."/>
            <person name="Atanasova L."/>
            <person name="Karlsson M."/>
            <person name="Huettel B."/>
            <person name="Barry K.W."/>
            <person name="Haridas S."/>
            <person name="Chen C."/>
            <person name="Bauer D."/>
            <person name="Andreopoulos W."/>
            <person name="Pangilinan J."/>
            <person name="LaButti K."/>
            <person name="Riley R."/>
            <person name="Lipzen A."/>
            <person name="Clum A."/>
            <person name="Drula E."/>
            <person name="Henrissat B."/>
            <person name="Kohler A."/>
            <person name="Grigoriev I.V."/>
            <person name="Martin F.M."/>
            <person name="Hacquard S."/>
        </authorList>
    </citation>
    <scope>NUCLEOTIDE SEQUENCE</scope>
    <source>
        <strain evidence="3">MPI-CAGE-AT-0016</strain>
    </source>
</reference>
<evidence type="ECO:0000256" key="1">
    <source>
        <dbReference type="ARBA" id="ARBA00022729"/>
    </source>
</evidence>
<evidence type="ECO:0000313" key="4">
    <source>
        <dbReference type="Proteomes" id="UP000813385"/>
    </source>
</evidence>
<dbReference type="Proteomes" id="UP000813385">
    <property type="component" value="Unassembled WGS sequence"/>
</dbReference>
<dbReference type="AlphaFoldDB" id="A0A8K0TD56"/>